<dbReference type="PANTHER" id="PTHR30632">
    <property type="entry name" value="MOLYBDATE-BINDING PERIPLASMIC PROTEIN"/>
    <property type="match status" value="1"/>
</dbReference>
<dbReference type="InterPro" id="IPR050682">
    <property type="entry name" value="ModA/WtpA"/>
</dbReference>
<organism evidence="5 6">
    <name type="scientific">Skermania pinensis</name>
    <dbReference type="NCBI Taxonomy" id="39122"/>
    <lineage>
        <taxon>Bacteria</taxon>
        <taxon>Bacillati</taxon>
        <taxon>Actinomycetota</taxon>
        <taxon>Actinomycetes</taxon>
        <taxon>Mycobacteriales</taxon>
        <taxon>Gordoniaceae</taxon>
        <taxon>Skermania</taxon>
    </lineage>
</organism>
<keyword evidence="3" id="KW-0732">Signal</keyword>
<evidence type="ECO:0000256" key="1">
    <source>
        <dbReference type="ARBA" id="ARBA00009175"/>
    </source>
</evidence>
<feature type="compositionally biased region" description="Basic and acidic residues" evidence="4">
    <location>
        <begin position="27"/>
        <end position="36"/>
    </location>
</feature>
<evidence type="ECO:0000256" key="2">
    <source>
        <dbReference type="ARBA" id="ARBA00022723"/>
    </source>
</evidence>
<reference evidence="5" key="1">
    <citation type="submission" date="2021-07" db="EMBL/GenBank/DDBJ databases">
        <title>Candidatus Kaistella beijingensis sp. nov. isolated from a municipal wastewater treatment plant is involved in sludge foaming.</title>
        <authorList>
            <person name="Song Y."/>
            <person name="Liu S.-J."/>
        </authorList>
    </citation>
    <scope>NUCLEOTIDE SEQUENCE</scope>
    <source>
        <strain evidence="5">DSM 43998</strain>
    </source>
</reference>
<dbReference type="Pfam" id="PF13531">
    <property type="entry name" value="SBP_bac_11"/>
    <property type="match status" value="1"/>
</dbReference>
<evidence type="ECO:0000256" key="4">
    <source>
        <dbReference type="SAM" id="MobiDB-lite"/>
    </source>
</evidence>
<dbReference type="Gene3D" id="3.40.190.10">
    <property type="entry name" value="Periplasmic binding protein-like II"/>
    <property type="match status" value="2"/>
</dbReference>
<name>A0ABX8SA80_9ACTN</name>
<evidence type="ECO:0000313" key="6">
    <source>
        <dbReference type="Proteomes" id="UP000887023"/>
    </source>
</evidence>
<evidence type="ECO:0000256" key="3">
    <source>
        <dbReference type="ARBA" id="ARBA00022729"/>
    </source>
</evidence>
<keyword evidence="2" id="KW-0479">Metal-binding</keyword>
<dbReference type="PANTHER" id="PTHR30632:SF0">
    <property type="entry name" value="SULFATE-BINDING PROTEIN"/>
    <property type="match status" value="1"/>
</dbReference>
<dbReference type="Proteomes" id="UP000887023">
    <property type="component" value="Chromosome"/>
</dbReference>
<dbReference type="PIRSF" id="PIRSF004846">
    <property type="entry name" value="ModA"/>
    <property type="match status" value="1"/>
</dbReference>
<evidence type="ECO:0000313" key="5">
    <source>
        <dbReference type="EMBL" id="QXQ13894.1"/>
    </source>
</evidence>
<feature type="region of interest" description="Disordered" evidence="4">
    <location>
        <begin position="1"/>
        <end position="36"/>
    </location>
</feature>
<dbReference type="CDD" id="cd13538">
    <property type="entry name" value="PBP2_ModA_like_1"/>
    <property type="match status" value="1"/>
</dbReference>
<keyword evidence="6" id="KW-1185">Reference proteome</keyword>
<gene>
    <name evidence="5" type="primary">modA</name>
    <name evidence="5" type="ORF">KV203_19370</name>
</gene>
<sequence length="301" mass="30303">MRTVHSRVVDQQRSRPGARFGAGEGGGGHREGDQRGRRNAARVLIAASALTLVGCSSTDSSGSGATASGSSATDSAATGPVTVFAAASLKATFTELGRQFEQAYPGSKVDFQFAGSSDLAQQIIAGAPADVFASADTANMTKVTDAHEITDQPVNFASNTLTIAVAPGNPKGIATLADLTRPDVSVVVCAPQVPCGSAAVKVEQAANVDIKPVSEEQAVTDVLGKVTSGQADAGLVYRTDASGAGDKVTAVPFAESSGVVNIYPIGVLADAKNATGGREFAELVAGPQGRDVLQQAGFGAP</sequence>
<dbReference type="InterPro" id="IPR005950">
    <property type="entry name" value="ModA"/>
</dbReference>
<comment type="similarity">
    <text evidence="1">Belongs to the bacterial solute-binding protein ModA family.</text>
</comment>
<accession>A0ABX8SA80</accession>
<proteinExistence type="inferred from homology"/>
<dbReference type="SUPFAM" id="SSF53850">
    <property type="entry name" value="Periplasmic binding protein-like II"/>
    <property type="match status" value="1"/>
</dbReference>
<protein>
    <submittedName>
        <fullName evidence="5">Molybdate ABC transporter substrate-binding protein</fullName>
    </submittedName>
</protein>
<dbReference type="NCBIfam" id="TIGR01256">
    <property type="entry name" value="modA"/>
    <property type="match status" value="1"/>
</dbReference>
<dbReference type="EMBL" id="CP079105">
    <property type="protein sequence ID" value="QXQ13894.1"/>
    <property type="molecule type" value="Genomic_DNA"/>
</dbReference>